<evidence type="ECO:0000256" key="4">
    <source>
        <dbReference type="ARBA" id="ARBA00012033"/>
    </source>
</evidence>
<evidence type="ECO:0000259" key="14">
    <source>
        <dbReference type="Pfam" id="PF09317"/>
    </source>
</evidence>
<evidence type="ECO:0000256" key="5">
    <source>
        <dbReference type="ARBA" id="ARBA00012040"/>
    </source>
</evidence>
<evidence type="ECO:0000313" key="15">
    <source>
        <dbReference type="EMBL" id="QHU18031.1"/>
    </source>
</evidence>
<evidence type="ECO:0000256" key="10">
    <source>
        <dbReference type="ARBA" id="ARBA00047882"/>
    </source>
</evidence>
<dbReference type="InterPro" id="IPR015396">
    <property type="entry name" value="FadE_C"/>
</dbReference>
<feature type="domain" description="Acyl-CoA dehydrogenase C-terminal bacterial-type" evidence="14">
    <location>
        <begin position="432"/>
        <end position="634"/>
    </location>
</feature>
<accession>A0A6C0KLI2</accession>
<evidence type="ECO:0000256" key="7">
    <source>
        <dbReference type="ARBA" id="ARBA00022630"/>
    </source>
</evidence>
<evidence type="ECO:0000256" key="1">
    <source>
        <dbReference type="ARBA" id="ARBA00001974"/>
    </source>
</evidence>
<dbReference type="InterPro" id="IPR036250">
    <property type="entry name" value="AcylCo_DH-like_C"/>
</dbReference>
<dbReference type="GO" id="GO:0004466">
    <property type="term" value="F:long-chain fatty acyl-CoA dehydrogenase activity"/>
    <property type="evidence" value="ECO:0007669"/>
    <property type="project" value="UniProtKB-EC"/>
</dbReference>
<keyword evidence="7" id="KW-0285">Flavoprotein</keyword>
<dbReference type="SUPFAM" id="SSF56645">
    <property type="entry name" value="Acyl-CoA dehydrogenase NM domain-like"/>
    <property type="match status" value="1"/>
</dbReference>
<evidence type="ECO:0000256" key="8">
    <source>
        <dbReference type="ARBA" id="ARBA00022827"/>
    </source>
</evidence>
<organism evidence="15">
    <name type="scientific">viral metagenome</name>
    <dbReference type="NCBI Taxonomy" id="1070528"/>
    <lineage>
        <taxon>unclassified sequences</taxon>
        <taxon>metagenomes</taxon>
        <taxon>organismal metagenomes</taxon>
    </lineage>
</organism>
<comment type="pathway">
    <text evidence="2">Lipid metabolism; fatty acid beta-oxidation.</text>
</comment>
<dbReference type="AlphaFoldDB" id="A0A6C0KLI2"/>
<dbReference type="Pfam" id="PF09317">
    <property type="entry name" value="ACDH_C"/>
    <property type="match status" value="1"/>
</dbReference>
<dbReference type="GO" id="GO:0033539">
    <property type="term" value="P:fatty acid beta-oxidation using acyl-CoA dehydrogenase"/>
    <property type="evidence" value="ECO:0007669"/>
    <property type="project" value="InterPro"/>
</dbReference>
<dbReference type="GO" id="GO:0005737">
    <property type="term" value="C:cytoplasm"/>
    <property type="evidence" value="ECO:0007669"/>
    <property type="project" value="TreeGrafter"/>
</dbReference>
<comment type="cofactor">
    <cofactor evidence="1">
        <name>FAD</name>
        <dbReference type="ChEBI" id="CHEBI:57692"/>
    </cofactor>
</comment>
<reference evidence="15" key="1">
    <citation type="journal article" date="2020" name="Nature">
        <title>Giant virus diversity and host interactions through global metagenomics.</title>
        <authorList>
            <person name="Schulz F."/>
            <person name="Roux S."/>
            <person name="Paez-Espino D."/>
            <person name="Jungbluth S."/>
            <person name="Walsh D.A."/>
            <person name="Denef V.J."/>
            <person name="McMahon K.D."/>
            <person name="Konstantinidis K.T."/>
            <person name="Eloe-Fadrosh E.A."/>
            <person name="Kyrpides N.C."/>
            <person name="Woyke T."/>
        </authorList>
    </citation>
    <scope>NUCLEOTIDE SEQUENCE</scope>
    <source>
        <strain evidence="15">GVMAG-S-3300012919-55</strain>
    </source>
</reference>
<dbReference type="Gene3D" id="1.20.140.10">
    <property type="entry name" value="Butyryl-CoA Dehydrogenase, subunit A, domain 3"/>
    <property type="match status" value="1"/>
</dbReference>
<dbReference type="GO" id="GO:0050660">
    <property type="term" value="F:flavin adenine dinucleotide binding"/>
    <property type="evidence" value="ECO:0007669"/>
    <property type="project" value="InterPro"/>
</dbReference>
<dbReference type="InterPro" id="IPR037069">
    <property type="entry name" value="AcylCoA_DH/ox_N_sf"/>
</dbReference>
<evidence type="ECO:0000256" key="6">
    <source>
        <dbReference type="ARBA" id="ARBA00020144"/>
    </source>
</evidence>
<feature type="domain" description="Acyl-CoA dehydrogenase/oxidase C-terminal" evidence="12">
    <location>
        <begin position="277"/>
        <end position="424"/>
    </location>
</feature>
<dbReference type="Gene3D" id="1.10.540.10">
    <property type="entry name" value="Acyl-CoA dehydrogenase/oxidase, N-terminal domain"/>
    <property type="match status" value="1"/>
</dbReference>
<dbReference type="EC" id="1.3.8.8" evidence="5"/>
<sequence>MYRSLFQFVKKRIPRISDTEMIALQSGDTSIDRNILKGEIDFPTPFSKSVHTFDGNKVDDFLSSFDHSRIYPNENQNKWINYLAKNKYFSFLIDEQYGGYKLSVNELSNVLTKIASVDPALGVVVMVPNSLGPGELLTHYGTHEQKEHYLPKLASGDKIPCFGLTGPNNGSDATGSIDSGVVVRDNDGNIKVKIQLNKRYITLAPVANLMGIAFELKDPENLIGRSGITLALVERDHDGLIQNTHHNPMNAGFPNGTIKGEIMIDVKDVIGGEENIGNGWKMLMDCLSAGRGISLPATANATSKVATFGIFHYMKVREQFRMSLSEMEAIQEKFLRMMYHTWIIQSSVNMTNDILDEGKSPAVISAIMKQQTTERAKYVLNDAMDIHAGSAICLGPNNFLEKFYRSAPIGITVEGSNTLTRSLIIFAQGLNKSHPHIFPLLSSILNNDLSSFQTHFNHMVKHSVSLYMNSLFWRTMNNENSLEHEVIRFATLTNFVALKGGALKKEQMLSGDMADQFSNLFMAISVRYYQEKTNASTLLSDFIINELIRENQVIMNRVIDNLGYERYLLQHLKKHPQNISYRNNRAVFHEIMTNPSIINEVKKNIHIKDTILEDLEKANNAMSQGFWESPLCNKVIQVGEFDNIEK</sequence>
<dbReference type="InterPro" id="IPR009075">
    <property type="entry name" value="AcylCo_DH/oxidase_C"/>
</dbReference>
<dbReference type="InterPro" id="IPR050741">
    <property type="entry name" value="Acyl-CoA_dehydrogenase"/>
</dbReference>
<dbReference type="EMBL" id="MN740922">
    <property type="protein sequence ID" value="QHU18031.1"/>
    <property type="molecule type" value="Genomic_DNA"/>
</dbReference>
<keyword evidence="9" id="KW-0560">Oxidoreductase</keyword>
<comment type="catalytic activity">
    <reaction evidence="10">
        <text>a medium-chain 2,3-saturated fatty acyl-CoA + oxidized [electron-transfer flavoprotein] + H(+) = a medium-chain (2E)-enoyl-CoA + reduced [electron-transfer flavoprotein]</text>
        <dbReference type="Rhea" id="RHEA:14477"/>
        <dbReference type="Rhea" id="RHEA-COMP:10685"/>
        <dbReference type="Rhea" id="RHEA-COMP:10686"/>
        <dbReference type="ChEBI" id="CHEBI:15378"/>
        <dbReference type="ChEBI" id="CHEBI:57692"/>
        <dbReference type="ChEBI" id="CHEBI:58307"/>
        <dbReference type="ChEBI" id="CHEBI:83723"/>
        <dbReference type="ChEBI" id="CHEBI:83726"/>
        <dbReference type="EC" id="1.3.8.7"/>
    </reaction>
</comment>
<protein>
    <recommendedName>
        <fullName evidence="6">Acyl-coenzyme A dehydrogenase</fullName>
        <ecNumber evidence="4">1.3.8.7</ecNumber>
        <ecNumber evidence="5">1.3.8.8</ecNumber>
    </recommendedName>
</protein>
<dbReference type="UniPathway" id="UPA00659"/>
<dbReference type="InterPro" id="IPR013786">
    <property type="entry name" value="AcylCoA_DH/ox_N"/>
</dbReference>
<evidence type="ECO:0000256" key="2">
    <source>
        <dbReference type="ARBA" id="ARBA00005005"/>
    </source>
</evidence>
<name>A0A6C0KLI2_9ZZZZ</name>
<dbReference type="EC" id="1.3.8.7" evidence="4"/>
<comment type="catalytic activity">
    <reaction evidence="11">
        <text>a long-chain 2,3-saturated fatty acyl-CoA + oxidized [electron-transfer flavoprotein] + H(+) = a long-chain (2E)-enoyl-CoA + reduced [electron-transfer flavoprotein]</text>
        <dbReference type="Rhea" id="RHEA:17721"/>
        <dbReference type="Rhea" id="RHEA-COMP:10685"/>
        <dbReference type="Rhea" id="RHEA-COMP:10686"/>
        <dbReference type="ChEBI" id="CHEBI:15378"/>
        <dbReference type="ChEBI" id="CHEBI:57692"/>
        <dbReference type="ChEBI" id="CHEBI:58307"/>
        <dbReference type="ChEBI" id="CHEBI:83721"/>
        <dbReference type="ChEBI" id="CHEBI:83727"/>
        <dbReference type="EC" id="1.3.8.8"/>
    </reaction>
</comment>
<keyword evidence="8" id="KW-0274">FAD</keyword>
<dbReference type="InterPro" id="IPR046373">
    <property type="entry name" value="Acyl-CoA_Oxase/DH_mid-dom_sf"/>
</dbReference>
<dbReference type="Pfam" id="PF00441">
    <property type="entry name" value="Acyl-CoA_dh_1"/>
    <property type="match status" value="1"/>
</dbReference>
<dbReference type="Gene3D" id="2.40.110.10">
    <property type="entry name" value="Butyryl-CoA Dehydrogenase, subunit A, domain 2"/>
    <property type="match status" value="1"/>
</dbReference>
<feature type="domain" description="Acyl-CoA dehydrogenase/oxidase N-terminal" evidence="13">
    <location>
        <begin position="47"/>
        <end position="157"/>
    </location>
</feature>
<dbReference type="PANTHER" id="PTHR48083:SF33">
    <property type="entry name" value="ACYL-COENZYME A DEHYDROGENASE"/>
    <property type="match status" value="1"/>
</dbReference>
<evidence type="ECO:0000259" key="12">
    <source>
        <dbReference type="Pfam" id="PF00441"/>
    </source>
</evidence>
<dbReference type="PANTHER" id="PTHR48083">
    <property type="entry name" value="MEDIUM-CHAIN SPECIFIC ACYL-COA DEHYDROGENASE, MITOCHONDRIAL-RELATED"/>
    <property type="match status" value="1"/>
</dbReference>
<dbReference type="GO" id="GO:0070991">
    <property type="term" value="F:medium-chain fatty acyl-CoA dehydrogenase activity"/>
    <property type="evidence" value="ECO:0007669"/>
    <property type="project" value="UniProtKB-EC"/>
</dbReference>
<evidence type="ECO:0000256" key="11">
    <source>
        <dbReference type="ARBA" id="ARBA00049247"/>
    </source>
</evidence>
<comment type="similarity">
    <text evidence="3">Belongs to the acyl-CoA dehydrogenase family.</text>
</comment>
<evidence type="ECO:0000256" key="3">
    <source>
        <dbReference type="ARBA" id="ARBA00009347"/>
    </source>
</evidence>
<dbReference type="SUPFAM" id="SSF47203">
    <property type="entry name" value="Acyl-CoA dehydrogenase C-terminal domain-like"/>
    <property type="match status" value="1"/>
</dbReference>
<dbReference type="InterPro" id="IPR009100">
    <property type="entry name" value="AcylCoA_DH/oxidase_NM_dom_sf"/>
</dbReference>
<proteinExistence type="inferred from homology"/>
<dbReference type="Pfam" id="PF02771">
    <property type="entry name" value="Acyl-CoA_dh_N"/>
    <property type="match status" value="1"/>
</dbReference>
<evidence type="ECO:0000256" key="9">
    <source>
        <dbReference type="ARBA" id="ARBA00023002"/>
    </source>
</evidence>
<evidence type="ECO:0000259" key="13">
    <source>
        <dbReference type="Pfam" id="PF02771"/>
    </source>
</evidence>